<sequence>MRVKEVATGSSCHVAVNGSRVANEGVLIAASADKTAGQNPCIARQQVAVISEDHSDGCRRGSNHLTDSPAKKRIRKENSSFTAGKSDHTTENQGAKVSSQHKLSKEKITDKNGEVINGLNYDALQGAGIKQETPSSGSGSDVAARSVNN</sequence>
<gene>
    <name evidence="2" type="ORF">BAE44_0001344</name>
</gene>
<dbReference type="AlphaFoldDB" id="A0A1E5WJM7"/>
<dbReference type="EMBL" id="LWDX02004817">
    <property type="protein sequence ID" value="OEL37635.1"/>
    <property type="molecule type" value="Genomic_DNA"/>
</dbReference>
<proteinExistence type="predicted"/>
<name>A0A1E5WJM7_9POAL</name>
<keyword evidence="3" id="KW-1185">Reference proteome</keyword>
<evidence type="ECO:0000313" key="3">
    <source>
        <dbReference type="Proteomes" id="UP000095767"/>
    </source>
</evidence>
<feature type="non-terminal residue" evidence="2">
    <location>
        <position position="149"/>
    </location>
</feature>
<evidence type="ECO:0000313" key="2">
    <source>
        <dbReference type="EMBL" id="OEL37635.1"/>
    </source>
</evidence>
<organism evidence="2 3">
    <name type="scientific">Dichanthelium oligosanthes</name>
    <dbReference type="NCBI Taxonomy" id="888268"/>
    <lineage>
        <taxon>Eukaryota</taxon>
        <taxon>Viridiplantae</taxon>
        <taxon>Streptophyta</taxon>
        <taxon>Embryophyta</taxon>
        <taxon>Tracheophyta</taxon>
        <taxon>Spermatophyta</taxon>
        <taxon>Magnoliopsida</taxon>
        <taxon>Liliopsida</taxon>
        <taxon>Poales</taxon>
        <taxon>Poaceae</taxon>
        <taxon>PACMAD clade</taxon>
        <taxon>Panicoideae</taxon>
        <taxon>Panicodae</taxon>
        <taxon>Paniceae</taxon>
        <taxon>Dichantheliinae</taxon>
        <taxon>Dichanthelium</taxon>
    </lineage>
</organism>
<dbReference type="STRING" id="888268.A0A1E5WJM7"/>
<dbReference type="Proteomes" id="UP000095767">
    <property type="component" value="Unassembled WGS sequence"/>
</dbReference>
<evidence type="ECO:0000256" key="1">
    <source>
        <dbReference type="SAM" id="MobiDB-lite"/>
    </source>
</evidence>
<comment type="caution">
    <text evidence="2">The sequence shown here is derived from an EMBL/GenBank/DDBJ whole genome shotgun (WGS) entry which is preliminary data.</text>
</comment>
<reference evidence="2 3" key="1">
    <citation type="submission" date="2016-09" db="EMBL/GenBank/DDBJ databases">
        <title>The draft genome of Dichanthelium oligosanthes: A C3 panicoid grass species.</title>
        <authorList>
            <person name="Studer A.J."/>
            <person name="Schnable J.C."/>
            <person name="Brutnell T.P."/>
        </authorList>
    </citation>
    <scope>NUCLEOTIDE SEQUENCE [LARGE SCALE GENOMIC DNA]</scope>
    <source>
        <strain evidence="3">cv. Kellogg 1175</strain>
        <tissue evidence="2">Leaf</tissue>
    </source>
</reference>
<feature type="compositionally biased region" description="Basic and acidic residues" evidence="1">
    <location>
        <begin position="103"/>
        <end position="113"/>
    </location>
</feature>
<feature type="region of interest" description="Disordered" evidence="1">
    <location>
        <begin position="127"/>
        <end position="149"/>
    </location>
</feature>
<accession>A0A1E5WJM7</accession>
<feature type="region of interest" description="Disordered" evidence="1">
    <location>
        <begin position="53"/>
        <end position="114"/>
    </location>
</feature>
<feature type="compositionally biased region" description="Polar residues" evidence="1">
    <location>
        <begin position="91"/>
        <end position="101"/>
    </location>
</feature>
<protein>
    <submittedName>
        <fullName evidence="2">Uncharacterized protein</fullName>
    </submittedName>
</protein>